<proteinExistence type="inferred from homology"/>
<dbReference type="GeneTree" id="ENSGT00390000006618"/>
<reference evidence="3" key="4">
    <citation type="submission" date="2025-09" db="UniProtKB">
        <authorList>
            <consortium name="Ensembl"/>
        </authorList>
    </citation>
    <scope>IDENTIFICATION</scope>
</reference>
<dbReference type="Bgee" id="ENSAMXG00000003520">
    <property type="expression patterns" value="Expressed in camera-type eye and 9 other cell types or tissues"/>
</dbReference>
<reference evidence="3" key="3">
    <citation type="submission" date="2025-08" db="UniProtKB">
        <authorList>
            <consortium name="Ensembl"/>
        </authorList>
    </citation>
    <scope>IDENTIFICATION</scope>
</reference>
<dbReference type="GO" id="GO:0048512">
    <property type="term" value="P:circadian behavior"/>
    <property type="evidence" value="ECO:0007669"/>
    <property type="project" value="Ensembl"/>
</dbReference>
<dbReference type="InterPro" id="IPR029670">
    <property type="entry name" value="UPF0524_fam"/>
</dbReference>
<protein>
    <submittedName>
        <fullName evidence="3">Chromosome 3 open reading frame 70</fullName>
    </submittedName>
</protein>
<sequence>MCYPRPLRCDWLCVGCAVVGAGRAGSAGAGLGAAGDGRERARAGEVDGVMVKVMMMMGSGMKMKKDEAQALARSCASRPDFLPCDGSVCPTHTHGKCFRLHWCCHLGWCHCKYVYQPMTSVGQLPSTAIPAAPSFYTDTIDLSISLTERFLRIAPCFRPPLYPEYPRYCNIAELFIDDYIVKRINGKMCYVQRPVPQMEEGEEQHMPPLIHVKSDSASFRRKAQRHGSDTSAHRRNLVLIHITLGVIRGKSAIYRIHPEREQDQLCTLRAPAADGKLHDHDSNQRSNLLIIVAAP</sequence>
<comment type="similarity">
    <text evidence="1">Belongs to the UPF0524 family.</text>
</comment>
<dbReference type="HOGENOM" id="CLU_081879_0_0_1"/>
<evidence type="ECO:0000313" key="4">
    <source>
        <dbReference type="Proteomes" id="UP000018467"/>
    </source>
</evidence>
<evidence type="ECO:0000256" key="2">
    <source>
        <dbReference type="ARBA" id="ARBA00022902"/>
    </source>
</evidence>
<reference evidence="4" key="2">
    <citation type="journal article" date="2014" name="Nat. Commun.">
        <title>The cavefish genome reveals candidate genes for eye loss.</title>
        <authorList>
            <person name="McGaugh S.E."/>
            <person name="Gross J.B."/>
            <person name="Aken B."/>
            <person name="Blin M."/>
            <person name="Borowsky R."/>
            <person name="Chalopin D."/>
            <person name="Hinaux H."/>
            <person name="Jeffery W.R."/>
            <person name="Keene A."/>
            <person name="Ma L."/>
            <person name="Minx P."/>
            <person name="Murphy D."/>
            <person name="O'Quin K.E."/>
            <person name="Retaux S."/>
            <person name="Rohner N."/>
            <person name="Searle S.M."/>
            <person name="Stahl B.A."/>
            <person name="Tabin C."/>
            <person name="Volff J.N."/>
            <person name="Yoshizawa M."/>
            <person name="Warren W.C."/>
        </authorList>
    </citation>
    <scope>NUCLEOTIDE SEQUENCE [LARGE SCALE GENOMIC DNA]</scope>
    <source>
        <strain evidence="4">female</strain>
    </source>
</reference>
<dbReference type="GO" id="GO:0007399">
    <property type="term" value="P:nervous system development"/>
    <property type="evidence" value="ECO:0007669"/>
    <property type="project" value="UniProtKB-KW"/>
</dbReference>
<dbReference type="Proteomes" id="UP000018467">
    <property type="component" value="Unassembled WGS sequence"/>
</dbReference>
<dbReference type="Ensembl" id="ENSAMXT00000003607.2">
    <property type="protein sequence ID" value="ENSAMXP00000003607.2"/>
    <property type="gene ID" value="ENSAMXG00000003520.2"/>
</dbReference>
<dbReference type="Pfam" id="PF15823">
    <property type="entry name" value="UPF0524"/>
    <property type="match status" value="1"/>
</dbReference>
<keyword evidence="4" id="KW-1185">Reference proteome</keyword>
<dbReference type="PANTHER" id="PTHR31785">
    <property type="entry name" value="UPF0524 PROTEIN C3ORF70"/>
    <property type="match status" value="1"/>
</dbReference>
<dbReference type="InParanoid" id="W5K7P6"/>
<reference evidence="4" key="1">
    <citation type="submission" date="2013-03" db="EMBL/GenBank/DDBJ databases">
        <authorList>
            <person name="Jeffery W."/>
            <person name="Warren W."/>
            <person name="Wilson R.K."/>
        </authorList>
    </citation>
    <scope>NUCLEOTIDE SEQUENCE</scope>
    <source>
        <strain evidence="4">female</strain>
    </source>
</reference>
<dbReference type="OrthoDB" id="8924346at2759"/>
<keyword evidence="2" id="KW-0524">Neurogenesis</keyword>
<evidence type="ECO:0000313" key="3">
    <source>
        <dbReference type="Ensembl" id="ENSAMXP00000003607.2"/>
    </source>
</evidence>
<evidence type="ECO:0000256" key="1">
    <source>
        <dbReference type="ARBA" id="ARBA00010215"/>
    </source>
</evidence>
<organism evidence="3 4">
    <name type="scientific">Astyanax mexicanus</name>
    <name type="common">Blind cave fish</name>
    <name type="synonym">Astyanax fasciatus mexicanus</name>
    <dbReference type="NCBI Taxonomy" id="7994"/>
    <lineage>
        <taxon>Eukaryota</taxon>
        <taxon>Metazoa</taxon>
        <taxon>Chordata</taxon>
        <taxon>Craniata</taxon>
        <taxon>Vertebrata</taxon>
        <taxon>Euteleostomi</taxon>
        <taxon>Actinopterygii</taxon>
        <taxon>Neopterygii</taxon>
        <taxon>Teleostei</taxon>
        <taxon>Ostariophysi</taxon>
        <taxon>Characiformes</taxon>
        <taxon>Characoidei</taxon>
        <taxon>Acestrorhamphidae</taxon>
        <taxon>Acestrorhamphinae</taxon>
        <taxon>Astyanax</taxon>
    </lineage>
</organism>
<dbReference type="PANTHER" id="PTHR31785:SF2">
    <property type="entry name" value="UPF0524 PROTEIN C3ORF70"/>
    <property type="match status" value="1"/>
</dbReference>
<accession>W5K7P6</accession>
<dbReference type="eggNOG" id="ENOG502QQSJ">
    <property type="taxonomic scope" value="Eukaryota"/>
</dbReference>
<dbReference type="AlphaFoldDB" id="W5K7P6"/>
<name>W5K7P6_ASTMX</name>